<keyword evidence="3" id="KW-0175">Coiled coil</keyword>
<dbReference type="InterPro" id="IPR003481">
    <property type="entry name" value="FliD_N"/>
</dbReference>
<organism evidence="8 9">
    <name type="scientific">Cohnella suwonensis</name>
    <dbReference type="NCBI Taxonomy" id="696072"/>
    <lineage>
        <taxon>Bacteria</taxon>
        <taxon>Bacillati</taxon>
        <taxon>Bacillota</taxon>
        <taxon>Bacilli</taxon>
        <taxon>Bacillales</taxon>
        <taxon>Paenibacillaceae</taxon>
        <taxon>Cohnella</taxon>
    </lineage>
</organism>
<dbReference type="InterPro" id="IPR010809">
    <property type="entry name" value="FliD_C"/>
</dbReference>
<dbReference type="InterPro" id="IPR040026">
    <property type="entry name" value="FliD"/>
</dbReference>
<keyword evidence="8" id="KW-0282">Flagellum</keyword>
<keyword evidence="9" id="KW-1185">Reference proteome</keyword>
<comment type="function">
    <text evidence="5">Required for morphogenesis and for the elongation of the flagellar filament by facilitating polymerization of the flagellin monomers at the tip of growing filament. Forms a capping structure, which prevents flagellin subunits (transported through the central channel of the flagellum) from leaking out without polymerization at the distal end.</text>
</comment>
<evidence type="ECO:0000256" key="5">
    <source>
        <dbReference type="RuleBase" id="RU362066"/>
    </source>
</evidence>
<dbReference type="RefSeq" id="WP_209745342.1">
    <property type="nucleotide sequence ID" value="NZ_JBHSMH010000041.1"/>
</dbReference>
<comment type="subunit">
    <text evidence="2 5">Homopentamer.</text>
</comment>
<feature type="domain" description="Flagellar hook-associated protein 2 N-terminal" evidence="6">
    <location>
        <begin position="8"/>
        <end position="106"/>
    </location>
</feature>
<proteinExistence type="inferred from homology"/>
<evidence type="ECO:0000256" key="3">
    <source>
        <dbReference type="ARBA" id="ARBA00023054"/>
    </source>
</evidence>
<dbReference type="PANTHER" id="PTHR30288:SF0">
    <property type="entry name" value="FLAGELLAR HOOK-ASSOCIATED PROTEIN 2"/>
    <property type="match status" value="1"/>
</dbReference>
<evidence type="ECO:0000256" key="4">
    <source>
        <dbReference type="ARBA" id="ARBA00023143"/>
    </source>
</evidence>
<reference evidence="9" key="1">
    <citation type="journal article" date="2019" name="Int. J. Syst. Evol. Microbiol.">
        <title>The Global Catalogue of Microorganisms (GCM) 10K type strain sequencing project: providing services to taxonomists for standard genome sequencing and annotation.</title>
        <authorList>
            <consortium name="The Broad Institute Genomics Platform"/>
            <consortium name="The Broad Institute Genome Sequencing Center for Infectious Disease"/>
            <person name="Wu L."/>
            <person name="Ma J."/>
        </authorList>
    </citation>
    <scope>NUCLEOTIDE SEQUENCE [LARGE SCALE GENOMIC DNA]</scope>
    <source>
        <strain evidence="9">CCUG 57113</strain>
    </source>
</reference>
<keyword evidence="8" id="KW-0969">Cilium</keyword>
<evidence type="ECO:0000313" key="9">
    <source>
        <dbReference type="Proteomes" id="UP001596105"/>
    </source>
</evidence>
<evidence type="ECO:0000259" key="6">
    <source>
        <dbReference type="Pfam" id="PF02465"/>
    </source>
</evidence>
<dbReference type="Pfam" id="PF02465">
    <property type="entry name" value="FliD_N"/>
    <property type="match status" value="1"/>
</dbReference>
<comment type="caution">
    <text evidence="8">The sequence shown here is derived from an EMBL/GenBank/DDBJ whole genome shotgun (WGS) entry which is preliminary data.</text>
</comment>
<evidence type="ECO:0000256" key="1">
    <source>
        <dbReference type="ARBA" id="ARBA00009764"/>
    </source>
</evidence>
<gene>
    <name evidence="8" type="primary">fliD</name>
    <name evidence="8" type="ORF">ACFPPD_13310</name>
</gene>
<keyword evidence="8" id="KW-0966">Cell projection</keyword>
<dbReference type="Proteomes" id="UP001596105">
    <property type="component" value="Unassembled WGS sequence"/>
</dbReference>
<dbReference type="EMBL" id="JBHSMH010000041">
    <property type="protein sequence ID" value="MFC5469705.1"/>
    <property type="molecule type" value="Genomic_DNA"/>
</dbReference>
<dbReference type="Pfam" id="PF07195">
    <property type="entry name" value="FliD_C"/>
    <property type="match status" value="1"/>
</dbReference>
<dbReference type="PANTHER" id="PTHR30288">
    <property type="entry name" value="FLAGELLAR CAP/ASSEMBLY PROTEIN FLID"/>
    <property type="match status" value="1"/>
</dbReference>
<accession>A0ABW0LWR7</accession>
<comment type="subcellular location">
    <subcellularLocation>
        <location evidence="5">Secreted</location>
    </subcellularLocation>
    <subcellularLocation>
        <location evidence="5">Bacterial flagellum</location>
    </subcellularLocation>
</comment>
<protein>
    <recommendedName>
        <fullName evidence="5">Flagellar hook-associated protein 2</fullName>
        <shortName evidence="5">HAP2</shortName>
    </recommendedName>
    <alternativeName>
        <fullName evidence="5">Flagellar cap protein</fullName>
    </alternativeName>
</protein>
<evidence type="ECO:0000313" key="8">
    <source>
        <dbReference type="EMBL" id="MFC5469705.1"/>
    </source>
</evidence>
<keyword evidence="5" id="KW-0964">Secreted</keyword>
<evidence type="ECO:0000259" key="7">
    <source>
        <dbReference type="Pfam" id="PF07195"/>
    </source>
</evidence>
<sequence>MRISGFSSGMDIDQIVKDLMRTKRVPMDKLTQQRTTLEWQREQFRDVNIKMVDFRNNKLFNYGLEGAINAKKVNITGNTAAVSANAISGAVAGAMTVSVGSLATAATTTSTTGVGAIDTSKKLIDIKGVGAGKIDYTADGSGNVTFTLTNGASNATITLNENTDTLTSMVSKINSSNANITAFVDSVTGKLSLTSKTTGAGTITFSDSVPSNLLSKFNLPAATAGLDANVTINGIATTRSSNKFTANGVEITLNATTASTGGTASTLSIVSNTDKIVETIKSFIKDYNDVLGTVNNKINEERYRKYPPLTADQKEEMTEDEIKLWEEKAKSGLLRRDTTLSKMASDSRLAMITSVNIGGTAVNMTSLGITTGSYTERGKLVLKDEAKLRAAIDANPDQVMKLFTQQTTQTDANLRISPTNPDNGLFNRLSNVVMTALDDLATRVGTSRFSSDKDTAFSASSYIGEQLRSIDFKITDLTQRLSLVESRYYKQFTAMETAMNRYSAQSSSLFGASK</sequence>
<comment type="similarity">
    <text evidence="1 5">Belongs to the FliD family.</text>
</comment>
<keyword evidence="4 5" id="KW-0975">Bacterial flagellum</keyword>
<evidence type="ECO:0000256" key="2">
    <source>
        <dbReference type="ARBA" id="ARBA00011255"/>
    </source>
</evidence>
<name>A0ABW0LWR7_9BACL</name>
<feature type="domain" description="Flagellar hook-associated protein 2 C-terminal" evidence="7">
    <location>
        <begin position="227"/>
        <end position="503"/>
    </location>
</feature>